<dbReference type="EMBL" id="RSCL01000012">
    <property type="protein sequence ID" value="RUT03830.1"/>
    <property type="molecule type" value="Genomic_DNA"/>
</dbReference>
<dbReference type="InterPro" id="IPR050178">
    <property type="entry name" value="AspA/AstE_fam"/>
</dbReference>
<gene>
    <name evidence="10" type="ORF">DSM106972_047440</name>
</gene>
<dbReference type="Gene3D" id="3.40.630.10">
    <property type="entry name" value="Zn peptidases"/>
    <property type="match status" value="1"/>
</dbReference>
<dbReference type="PIRSF" id="PIRSF018001">
    <property type="entry name" value="Aspartoacylase"/>
    <property type="match status" value="1"/>
</dbReference>
<feature type="binding site" evidence="5">
    <location>
        <begin position="65"/>
        <end position="66"/>
    </location>
    <ligand>
        <name>substrate</name>
    </ligand>
</feature>
<proteinExistence type="inferred from homology"/>
<dbReference type="Proteomes" id="UP000271624">
    <property type="component" value="Unassembled WGS sequence"/>
</dbReference>
<dbReference type="PANTHER" id="PTHR15162:SF7">
    <property type="entry name" value="SUCCINYLGLUTAMATE DESUCCINYLASE"/>
    <property type="match status" value="1"/>
</dbReference>
<accession>A0A433VCI8</accession>
<evidence type="ECO:0000256" key="2">
    <source>
        <dbReference type="ARBA" id="ARBA00022723"/>
    </source>
</evidence>
<name>A0A433VCI8_9CYAN</name>
<dbReference type="EC" id="3.5.1.15" evidence="5"/>
<sequence>MTVNPIQQVAIVGGTHGNEFTGAYLVKKFEQFPNLIKRSSFETLTLLANPKAFALGRRYIDCDLNRCFNKEKLSNPNPTALEENLAQAIEKILRPEGNSNVDFIIDLHSTTANMELTIIPVDKSPFNMRLAAYLCSINPLVHVYSWQQTGQESPFLRSICQLGCTIEVGSIAQGVLNATLFEQTEKLIYTILDYLDAYNQGQTNEISSTLTLYQCVEMIDYPKNQTGELQAMIHPQLQFRDYQPLNHGAPMFLTFDGQTITYSGKATVYPVFINEAAYYEKGIAMCLTEKQLHGLGAA</sequence>
<dbReference type="RefSeq" id="WP_127083108.1">
    <property type="nucleotide sequence ID" value="NZ_RSCL01000012.1"/>
</dbReference>
<dbReference type="InterPro" id="IPR055438">
    <property type="entry name" value="AstE_AspA_cat"/>
</dbReference>
<evidence type="ECO:0000256" key="7">
    <source>
        <dbReference type="PIRSR" id="PIRSR018001-3"/>
    </source>
</evidence>
<feature type="active site" description="Proton donor/acceptor" evidence="6">
    <location>
        <position position="167"/>
    </location>
</feature>
<evidence type="ECO:0000256" key="5">
    <source>
        <dbReference type="HAMAP-Rule" id="MF_00704"/>
    </source>
</evidence>
<dbReference type="GO" id="GO:0019807">
    <property type="term" value="F:aspartoacylase activity"/>
    <property type="evidence" value="ECO:0007669"/>
    <property type="project" value="UniProtKB-UniRule"/>
</dbReference>
<feature type="binding site" evidence="5 7">
    <location>
        <position position="16"/>
    </location>
    <ligand>
        <name>Zn(2+)</name>
        <dbReference type="ChEBI" id="CHEBI:29105"/>
    </ligand>
</feature>
<protein>
    <recommendedName>
        <fullName evidence="5">Probable aspartoacylase</fullName>
        <ecNumber evidence="5">3.5.1.15</ecNumber>
    </recommendedName>
</protein>
<dbReference type="PANTHER" id="PTHR15162">
    <property type="entry name" value="ASPARTOACYLASE"/>
    <property type="match status" value="1"/>
</dbReference>
<dbReference type="CDD" id="cd06909">
    <property type="entry name" value="M14_ASPA"/>
    <property type="match status" value="1"/>
</dbReference>
<evidence type="ECO:0000256" key="6">
    <source>
        <dbReference type="PIRSR" id="PIRSR018001-1"/>
    </source>
</evidence>
<dbReference type="OrthoDB" id="531770at2"/>
<dbReference type="SUPFAM" id="SSF53187">
    <property type="entry name" value="Zn-dependent exopeptidases"/>
    <property type="match status" value="1"/>
</dbReference>
<dbReference type="GO" id="GO:0005829">
    <property type="term" value="C:cytosol"/>
    <property type="evidence" value="ECO:0007669"/>
    <property type="project" value="TreeGrafter"/>
</dbReference>
<reference evidence="10" key="2">
    <citation type="journal article" date="2019" name="Genome Biol. Evol.">
        <title>Day and night: Metabolic profiles and evolutionary relationships of six axenic non-marine cyanobacteria.</title>
        <authorList>
            <person name="Will S.E."/>
            <person name="Henke P."/>
            <person name="Boedeker C."/>
            <person name="Huang S."/>
            <person name="Brinkmann H."/>
            <person name="Rohde M."/>
            <person name="Jarek M."/>
            <person name="Friedl T."/>
            <person name="Seufert S."/>
            <person name="Schumacher M."/>
            <person name="Overmann J."/>
            <person name="Neumann-Schaal M."/>
            <person name="Petersen J."/>
        </authorList>
    </citation>
    <scope>NUCLEOTIDE SEQUENCE [LARGE SCALE GENOMIC DNA]</scope>
    <source>
        <strain evidence="10">PCC 7102</strain>
    </source>
</reference>
<dbReference type="HAMAP" id="MF_00704">
    <property type="entry name" value="Aspartoacylase"/>
    <property type="match status" value="1"/>
</dbReference>
<dbReference type="NCBIfam" id="NF002601">
    <property type="entry name" value="PRK02259.1"/>
    <property type="match status" value="1"/>
</dbReference>
<feature type="domain" description="AstE/AspA barrel-sandwich hybrid" evidence="8">
    <location>
        <begin position="209"/>
        <end position="290"/>
    </location>
</feature>
<evidence type="ECO:0000313" key="10">
    <source>
        <dbReference type="EMBL" id="RUT03830.1"/>
    </source>
</evidence>
<dbReference type="InterPro" id="IPR016708">
    <property type="entry name" value="Aspartoacylase"/>
</dbReference>
<dbReference type="Pfam" id="PF04952">
    <property type="entry name" value="AstE_AspA_hybrid"/>
    <property type="match status" value="1"/>
</dbReference>
<evidence type="ECO:0000256" key="3">
    <source>
        <dbReference type="ARBA" id="ARBA00022801"/>
    </source>
</evidence>
<feature type="binding site" evidence="5">
    <location>
        <position position="278"/>
    </location>
    <ligand>
        <name>substrate</name>
    </ligand>
</feature>
<comment type="catalytic activity">
    <reaction evidence="5">
        <text>an N-acyl-L-aspartate + H2O = a carboxylate + L-aspartate</text>
        <dbReference type="Rhea" id="RHEA:10872"/>
        <dbReference type="ChEBI" id="CHEBI:15377"/>
        <dbReference type="ChEBI" id="CHEBI:29067"/>
        <dbReference type="ChEBI" id="CHEBI:29991"/>
        <dbReference type="ChEBI" id="CHEBI:58497"/>
        <dbReference type="EC" id="3.5.1.15"/>
    </reaction>
</comment>
<keyword evidence="3 5" id="KW-0378">Hydrolase</keyword>
<feature type="binding site" evidence="5 7">
    <location>
        <position position="108"/>
    </location>
    <ligand>
        <name>Zn(2+)</name>
        <dbReference type="ChEBI" id="CHEBI:29105"/>
    </ligand>
</feature>
<feature type="binding site" evidence="5 7">
    <location>
        <position position="19"/>
    </location>
    <ligand>
        <name>Zn(2+)</name>
        <dbReference type="ChEBI" id="CHEBI:29105"/>
    </ligand>
</feature>
<evidence type="ECO:0000256" key="4">
    <source>
        <dbReference type="ARBA" id="ARBA00022833"/>
    </source>
</evidence>
<dbReference type="GO" id="GO:0016788">
    <property type="term" value="F:hydrolase activity, acting on ester bonds"/>
    <property type="evidence" value="ECO:0007669"/>
    <property type="project" value="InterPro"/>
</dbReference>
<evidence type="ECO:0000259" key="8">
    <source>
        <dbReference type="Pfam" id="PF04952"/>
    </source>
</evidence>
<evidence type="ECO:0000256" key="1">
    <source>
        <dbReference type="ARBA" id="ARBA00006173"/>
    </source>
</evidence>
<comment type="caution">
    <text evidence="10">The sequence shown here is derived from an EMBL/GenBank/DDBJ whole genome shotgun (WGS) entry which is preliminary data.</text>
</comment>
<comment type="cofactor">
    <cofactor evidence="5 7">
        <name>Zn(2+)</name>
        <dbReference type="ChEBI" id="CHEBI:29105"/>
    </cofactor>
    <text evidence="5 7">Binds 1 zinc ion per subunit.</text>
</comment>
<dbReference type="GO" id="GO:0008270">
    <property type="term" value="F:zinc ion binding"/>
    <property type="evidence" value="ECO:0007669"/>
    <property type="project" value="UniProtKB-UniRule"/>
</dbReference>
<reference evidence="10" key="1">
    <citation type="submission" date="2018-12" db="EMBL/GenBank/DDBJ databases">
        <authorList>
            <person name="Will S."/>
            <person name="Neumann-Schaal M."/>
            <person name="Henke P."/>
        </authorList>
    </citation>
    <scope>NUCLEOTIDE SEQUENCE</scope>
    <source>
        <strain evidence="10">PCC 7102</strain>
    </source>
</reference>
<evidence type="ECO:0000313" key="11">
    <source>
        <dbReference type="Proteomes" id="UP000271624"/>
    </source>
</evidence>
<dbReference type="InterPro" id="IPR007036">
    <property type="entry name" value="Aste_AspA_hybrid_dom"/>
</dbReference>
<feature type="binding site" evidence="5">
    <location>
        <position position="58"/>
    </location>
    <ligand>
        <name>substrate</name>
    </ligand>
</feature>
<evidence type="ECO:0000259" key="9">
    <source>
        <dbReference type="Pfam" id="PF24827"/>
    </source>
</evidence>
<keyword evidence="11" id="KW-1185">Reference proteome</keyword>
<comment type="similarity">
    <text evidence="1 5">Belongs to the AspA/AstE family. Aspartoacylase subfamily.</text>
</comment>
<dbReference type="Pfam" id="PF24827">
    <property type="entry name" value="AstE_AspA_cat"/>
    <property type="match status" value="1"/>
</dbReference>
<organism evidence="10 11">
    <name type="scientific">Dulcicalothrix desertica PCC 7102</name>
    <dbReference type="NCBI Taxonomy" id="232991"/>
    <lineage>
        <taxon>Bacteria</taxon>
        <taxon>Bacillati</taxon>
        <taxon>Cyanobacteriota</taxon>
        <taxon>Cyanophyceae</taxon>
        <taxon>Nostocales</taxon>
        <taxon>Calotrichaceae</taxon>
        <taxon>Dulcicalothrix</taxon>
    </lineage>
</organism>
<feature type="domain" description="Succinylglutamate desuccinylase/Aspartoacylase catalytic" evidence="9">
    <location>
        <begin position="6"/>
        <end position="195"/>
    </location>
</feature>
<dbReference type="Gene3D" id="2.20.25.160">
    <property type="match status" value="1"/>
</dbReference>
<dbReference type="AlphaFoldDB" id="A0A433VCI8"/>
<feature type="binding site" evidence="5">
    <location>
        <position position="167"/>
    </location>
    <ligand>
        <name>substrate</name>
    </ligand>
</feature>
<keyword evidence="4 5" id="KW-0862">Zinc</keyword>
<keyword evidence="2 5" id="KW-0479">Metal-binding</keyword>